<feature type="region of interest" description="Disordered" evidence="2">
    <location>
        <begin position="799"/>
        <end position="825"/>
    </location>
</feature>
<dbReference type="SUPFAM" id="SSF48452">
    <property type="entry name" value="TPR-like"/>
    <property type="match status" value="3"/>
</dbReference>
<dbReference type="Pfam" id="PF13181">
    <property type="entry name" value="TPR_8"/>
    <property type="match status" value="1"/>
</dbReference>
<dbReference type="GeneID" id="20528443"/>
<dbReference type="Pfam" id="PF13432">
    <property type="entry name" value="TPR_16"/>
    <property type="match status" value="2"/>
</dbReference>
<keyword evidence="1" id="KW-0802">TPR repeat</keyword>
<feature type="region of interest" description="Disordered" evidence="2">
    <location>
        <begin position="1043"/>
        <end position="1096"/>
    </location>
</feature>
<dbReference type="InterPro" id="IPR019734">
    <property type="entry name" value="TPR_rpt"/>
</dbReference>
<sequence length="1205" mass="130674">MPPRHAPPEVLSPRIAPEPESEISSGDDSSEFDDANSEPLALAPELPTLTLTQITLPPGEAKPTPPKRPRVGDGGITLPSRMSQLHRLMTSAAELDSAGAAATAAAAAAIAVDAPAEDRVALIADLAKRQEPRRGRPGLGLPGTGSLGPPGRVPTPGRSSGRRRKERSGRRRIGEIPAHMTDIMGQANLAYINNDFQKATLLLWQVIREAPQALSPYQTLGSISDAQNDPARALQFYLIAAHLSRRDPDMWRRVGIMSYEQGQADQALYCFSRTLGLRPKDPDALWYRAQLQAERGDPRRAIESYRQLIDSLEEHRRALEALPSIEALSQLGGARRSKIAGDGRLAGGPGGRASGYGPYHGSDDEEDQDEKEVTAAAAAAAAAAVSIPAGSELLVARELVRLYTKTNQLPAAVRQYEAAFVTQRQRAATRYTLEDHQQRMVLLTQLGLGDFESEPMPAPVELNLSDANMLCELYIMLRRFSRVVRIIEMFALPYAQAEIRAERSLAGDTSPGPDPGDLSVLPLELLVKLAQAKIKLHKPQEATAILDMVKLDNFSTYSDIYLEIADAYFDLSLWSKAEAIYEQILEIDQYDSVPVWLRLAYCHLNANNAPRAIELYEDALRVEPMRMQLHLILARLKDSVASGAGIPDGRPLRQDIIDAAAMNWRSTGSQLASEGDSSTGGPGSGAGGDHGPGGAASSHAGPRARRAALLNCYSTPISPAQQRSVAAASALLGECYRRVLRAHGTLESGSVAGSRVGADIGDPTGAGQWTNAPRDPAAFLAACDRLFDRLREAALEFDPHAPEDSRAGLSHQLSAGSGTGPGEALSQRHLSRLADGGIPGEMWLRLTAQYMDCQLRAGRPDRALHAVQLLEASNVLGRTPGRQQRLRLLQLAAGVWAGDLRFALDSTRWFFSGKEAERPRVEAAVNLWHVACAAGPTAARTLSDTVVFRFVQRLLQSELSRDRTPALHLMAGHQMLAKRSLGLALMYYTQALTIRPHLPLTNLCLAVVLLERSMQRIATNRHMLLLQAFTFFYRYAELRTRSGTLGPPGDGLPTPGQEAQPEHAPAPQSPQDPGPMATLAAPGLGGTPPMAGAPPAMPDMPAILARSFDRQLDMLLPDDSAGLGSSAVVRSQEAFYNLGRAYQHVGLNYLAIPCYLRALGLSSEYERVQYDSDLRYEAAYNLHLIYVHQGNWAQAATIMDQYLVI</sequence>
<feature type="compositionally biased region" description="Gly residues" evidence="2">
    <location>
        <begin position="344"/>
        <end position="354"/>
    </location>
</feature>
<feature type="region of interest" description="Disordered" evidence="2">
    <location>
        <begin position="127"/>
        <end position="173"/>
    </location>
</feature>
<feature type="repeat" description="TPR" evidence="1">
    <location>
        <begin position="558"/>
        <end position="591"/>
    </location>
</feature>
<feature type="compositionally biased region" description="Basic residues" evidence="2">
    <location>
        <begin position="160"/>
        <end position="171"/>
    </location>
</feature>
<dbReference type="eggNOG" id="KOG2076">
    <property type="taxonomic scope" value="Eukaryota"/>
</dbReference>
<dbReference type="InterPro" id="IPR039340">
    <property type="entry name" value="Tfc4/TFIIIC-102/Sfc4"/>
</dbReference>
<evidence type="ECO:0000256" key="1">
    <source>
        <dbReference type="PROSITE-ProRule" id="PRU00339"/>
    </source>
</evidence>
<dbReference type="PROSITE" id="PS50005">
    <property type="entry name" value="TPR"/>
    <property type="match status" value="3"/>
</dbReference>
<dbReference type="GO" id="GO:0000127">
    <property type="term" value="C:transcription factor TFIIIC complex"/>
    <property type="evidence" value="ECO:0007669"/>
    <property type="project" value="TreeGrafter"/>
</dbReference>
<feature type="compositionally biased region" description="Low complexity" evidence="2">
    <location>
        <begin position="1074"/>
        <end position="1090"/>
    </location>
</feature>
<evidence type="ECO:0000313" key="4">
    <source>
        <dbReference type="Proteomes" id="UP000030693"/>
    </source>
</evidence>
<dbReference type="EMBL" id="KB932206">
    <property type="protein sequence ID" value="KCV69284.1"/>
    <property type="molecule type" value="Genomic_DNA"/>
</dbReference>
<proteinExistence type="predicted"/>
<dbReference type="Proteomes" id="UP000030693">
    <property type="component" value="Unassembled WGS sequence"/>
</dbReference>
<evidence type="ECO:0000256" key="2">
    <source>
        <dbReference type="SAM" id="MobiDB-lite"/>
    </source>
</evidence>
<dbReference type="PANTHER" id="PTHR23082">
    <property type="entry name" value="TRANSCRIPTION INITIATION FACTOR IIIC TFIIIC , POLYPEPTIDE 3-RELATED"/>
    <property type="match status" value="1"/>
</dbReference>
<keyword evidence="4" id="KW-1185">Reference proteome</keyword>
<feature type="repeat" description="TPR" evidence="1">
    <location>
        <begin position="248"/>
        <end position="281"/>
    </location>
</feature>
<dbReference type="PANTHER" id="PTHR23082:SF0">
    <property type="entry name" value="GENERAL TRANSCRIPTION FACTOR 3C POLYPEPTIDE 3"/>
    <property type="match status" value="1"/>
</dbReference>
<feature type="compositionally biased region" description="Gly residues" evidence="2">
    <location>
        <begin position="678"/>
        <end position="694"/>
    </location>
</feature>
<name>A0A058Z4R9_FONAL</name>
<evidence type="ECO:0000313" key="3">
    <source>
        <dbReference type="EMBL" id="KCV69284.1"/>
    </source>
</evidence>
<accession>A0A058Z4R9</accession>
<dbReference type="RefSeq" id="XP_009495849.1">
    <property type="nucleotide sequence ID" value="XM_009497574.1"/>
</dbReference>
<dbReference type="SMART" id="SM00028">
    <property type="entry name" value="TPR"/>
    <property type="match status" value="7"/>
</dbReference>
<feature type="compositionally biased region" description="Low complexity" evidence="2">
    <location>
        <begin position="38"/>
        <end position="58"/>
    </location>
</feature>
<dbReference type="AlphaFoldDB" id="A0A058Z4R9"/>
<feature type="repeat" description="TPR" evidence="1">
    <location>
        <begin position="593"/>
        <end position="626"/>
    </location>
</feature>
<dbReference type="GO" id="GO:0006383">
    <property type="term" value="P:transcription by RNA polymerase III"/>
    <property type="evidence" value="ECO:0007669"/>
    <property type="project" value="InterPro"/>
</dbReference>
<protein>
    <submittedName>
        <fullName evidence="3">Uncharacterized protein</fullName>
    </submittedName>
</protein>
<gene>
    <name evidence="3" type="ORF">H696_03718</name>
</gene>
<dbReference type="InterPro" id="IPR011990">
    <property type="entry name" value="TPR-like_helical_dom_sf"/>
</dbReference>
<dbReference type="OrthoDB" id="9991317at2759"/>
<feature type="compositionally biased region" description="Gly residues" evidence="2">
    <location>
        <begin position="137"/>
        <end position="148"/>
    </location>
</feature>
<feature type="region of interest" description="Disordered" evidence="2">
    <location>
        <begin position="668"/>
        <end position="701"/>
    </location>
</feature>
<reference evidence="3" key="1">
    <citation type="submission" date="2013-04" db="EMBL/GenBank/DDBJ databases">
        <title>The Genome Sequence of Fonticula alba ATCC 38817.</title>
        <authorList>
            <consortium name="The Broad Institute Genomics Platform"/>
            <person name="Russ C."/>
            <person name="Cuomo C."/>
            <person name="Burger G."/>
            <person name="Gray M.W."/>
            <person name="Holland P.W.H."/>
            <person name="King N."/>
            <person name="Lang F.B.F."/>
            <person name="Roger A.J."/>
            <person name="Ruiz-Trillo I."/>
            <person name="Brown M."/>
            <person name="Walker B."/>
            <person name="Young S."/>
            <person name="Zeng Q."/>
            <person name="Gargeya S."/>
            <person name="Fitzgerald M."/>
            <person name="Haas B."/>
            <person name="Abouelleil A."/>
            <person name="Allen A.W."/>
            <person name="Alvarado L."/>
            <person name="Arachchi H.M."/>
            <person name="Berlin A.M."/>
            <person name="Chapman S.B."/>
            <person name="Gainer-Dewar J."/>
            <person name="Goldberg J."/>
            <person name="Griggs A."/>
            <person name="Gujja S."/>
            <person name="Hansen M."/>
            <person name="Howarth C."/>
            <person name="Imamovic A."/>
            <person name="Ireland A."/>
            <person name="Larimer J."/>
            <person name="McCowan C."/>
            <person name="Murphy C."/>
            <person name="Pearson M."/>
            <person name="Poon T.W."/>
            <person name="Priest M."/>
            <person name="Roberts A."/>
            <person name="Saif S."/>
            <person name="Shea T."/>
            <person name="Sisk P."/>
            <person name="Sykes S."/>
            <person name="Wortman J."/>
            <person name="Nusbaum C."/>
            <person name="Birren B."/>
        </authorList>
    </citation>
    <scope>NUCLEOTIDE SEQUENCE [LARGE SCALE GENOMIC DNA]</scope>
    <source>
        <strain evidence="3">ATCC 38817</strain>
    </source>
</reference>
<feature type="region of interest" description="Disordered" evidence="2">
    <location>
        <begin position="339"/>
        <end position="368"/>
    </location>
</feature>
<organism evidence="3">
    <name type="scientific">Fonticula alba</name>
    <name type="common">Slime mold</name>
    <dbReference type="NCBI Taxonomy" id="691883"/>
    <lineage>
        <taxon>Eukaryota</taxon>
        <taxon>Rotosphaerida</taxon>
        <taxon>Fonticulaceae</taxon>
        <taxon>Fonticula</taxon>
    </lineage>
</organism>
<dbReference type="STRING" id="691883.A0A058Z4R9"/>
<feature type="compositionally biased region" description="Low complexity" evidence="2">
    <location>
        <begin position="1043"/>
        <end position="1056"/>
    </location>
</feature>
<feature type="region of interest" description="Disordered" evidence="2">
    <location>
        <begin position="1"/>
        <end position="78"/>
    </location>
</feature>
<dbReference type="Gene3D" id="1.25.40.10">
    <property type="entry name" value="Tetratricopeptide repeat domain"/>
    <property type="match status" value="3"/>
</dbReference>